<dbReference type="Proteomes" id="UP000092462">
    <property type="component" value="Unassembled WGS sequence"/>
</dbReference>
<keyword evidence="3" id="KW-1185">Reference proteome</keyword>
<protein>
    <submittedName>
        <fullName evidence="2">Uncharacterized protein</fullName>
    </submittedName>
</protein>
<evidence type="ECO:0000313" key="2">
    <source>
        <dbReference type="EnsemblMetazoa" id="PPAI003952-PA"/>
    </source>
</evidence>
<feature type="region of interest" description="Disordered" evidence="1">
    <location>
        <begin position="232"/>
        <end position="271"/>
    </location>
</feature>
<sequence length="285" mass="30785">MWFRPGSSTNVDSDRFRVSSFKNRIRGRKASKSLSSEYPSVSEEHDNVRSDKTQSVDEELLSECQNKEKILLTDPKYKNNRITKSSSKGKISAEIDSGKGKTLHVVVTGGRKISAPPVLDPSKATASTANVHPVKKSNTRAHSNLNLNALLRYTLANANKRLSSEEFERIRRKSLSDSTAGGVASSNKSSDDVTNASIEDTLCADADDVCMSQCDGSKSGMDGQEVNVTLKGVSPKNSLTSRVAAKLSESTSRGKKNKGKKRKGTRRQSSGSALNVLCGNCLANK</sequence>
<feature type="compositionally biased region" description="Basic and acidic residues" evidence="1">
    <location>
        <begin position="42"/>
        <end position="55"/>
    </location>
</feature>
<feature type="compositionally biased region" description="Polar residues" evidence="1">
    <location>
        <begin position="176"/>
        <end position="193"/>
    </location>
</feature>
<accession>A0A1B0D8S9</accession>
<name>A0A1B0D8S9_PHLPP</name>
<organism evidence="2 3">
    <name type="scientific">Phlebotomus papatasi</name>
    <name type="common">Sandfly</name>
    <dbReference type="NCBI Taxonomy" id="29031"/>
    <lineage>
        <taxon>Eukaryota</taxon>
        <taxon>Metazoa</taxon>
        <taxon>Ecdysozoa</taxon>
        <taxon>Arthropoda</taxon>
        <taxon>Hexapoda</taxon>
        <taxon>Insecta</taxon>
        <taxon>Pterygota</taxon>
        <taxon>Neoptera</taxon>
        <taxon>Endopterygota</taxon>
        <taxon>Diptera</taxon>
        <taxon>Nematocera</taxon>
        <taxon>Psychodoidea</taxon>
        <taxon>Psychodidae</taxon>
        <taxon>Phlebotomus</taxon>
        <taxon>Phlebotomus</taxon>
    </lineage>
</organism>
<reference evidence="2" key="1">
    <citation type="submission" date="2022-08" db="UniProtKB">
        <authorList>
            <consortium name="EnsemblMetazoa"/>
        </authorList>
    </citation>
    <scope>IDENTIFICATION</scope>
    <source>
        <strain evidence="2">Israel</strain>
    </source>
</reference>
<evidence type="ECO:0000256" key="1">
    <source>
        <dbReference type="SAM" id="MobiDB-lite"/>
    </source>
</evidence>
<feature type="compositionally biased region" description="Basic residues" evidence="1">
    <location>
        <begin position="253"/>
        <end position="266"/>
    </location>
</feature>
<dbReference type="AlphaFoldDB" id="A0A1B0D8S9"/>
<dbReference type="EMBL" id="AJVK01012731">
    <property type="status" value="NOT_ANNOTATED_CDS"/>
    <property type="molecule type" value="Genomic_DNA"/>
</dbReference>
<dbReference type="VEuPathDB" id="VectorBase:PPAI003952"/>
<feature type="region of interest" description="Disordered" evidence="1">
    <location>
        <begin position="163"/>
        <end position="193"/>
    </location>
</feature>
<evidence type="ECO:0000313" key="3">
    <source>
        <dbReference type="Proteomes" id="UP000092462"/>
    </source>
</evidence>
<feature type="region of interest" description="Disordered" evidence="1">
    <location>
        <begin position="114"/>
        <end position="136"/>
    </location>
</feature>
<dbReference type="EnsemblMetazoa" id="PPAI003952-RA">
    <property type="protein sequence ID" value="PPAI003952-PA"/>
    <property type="gene ID" value="PPAI003952"/>
</dbReference>
<feature type="region of interest" description="Disordered" evidence="1">
    <location>
        <begin position="19"/>
        <end position="55"/>
    </location>
</feature>
<proteinExistence type="predicted"/>